<comment type="function">
    <text evidence="5">Responsible for synthesis of pseudouridine from uracil-55 in the psi GC loop of transfer RNAs.</text>
</comment>
<dbReference type="GO" id="GO:0003723">
    <property type="term" value="F:RNA binding"/>
    <property type="evidence" value="ECO:0007669"/>
    <property type="project" value="InterPro"/>
</dbReference>
<evidence type="ECO:0000313" key="9">
    <source>
        <dbReference type="Proteomes" id="UP000184032"/>
    </source>
</evidence>
<evidence type="ECO:0000259" key="7">
    <source>
        <dbReference type="Pfam" id="PF16198"/>
    </source>
</evidence>
<evidence type="ECO:0000313" key="8">
    <source>
        <dbReference type="EMBL" id="SHG94723.1"/>
    </source>
</evidence>
<organism evidence="8 9">
    <name type="scientific">Anaerosphaera aminiphila DSM 21120</name>
    <dbReference type="NCBI Taxonomy" id="1120995"/>
    <lineage>
        <taxon>Bacteria</taxon>
        <taxon>Bacillati</taxon>
        <taxon>Bacillota</taxon>
        <taxon>Tissierellia</taxon>
        <taxon>Tissierellales</taxon>
        <taxon>Peptoniphilaceae</taxon>
        <taxon>Anaerosphaera</taxon>
    </lineage>
</organism>
<dbReference type="RefSeq" id="WP_073182785.1">
    <property type="nucleotide sequence ID" value="NZ_FQXI01000001.1"/>
</dbReference>
<evidence type="ECO:0000256" key="4">
    <source>
        <dbReference type="ARBA" id="ARBA00023235"/>
    </source>
</evidence>
<evidence type="ECO:0000259" key="6">
    <source>
        <dbReference type="Pfam" id="PF01509"/>
    </source>
</evidence>
<keyword evidence="4 5" id="KW-0413">Isomerase</keyword>
<keyword evidence="3 5" id="KW-0819">tRNA processing</keyword>
<dbReference type="GO" id="GO:0160148">
    <property type="term" value="F:tRNA pseudouridine(55) synthase activity"/>
    <property type="evidence" value="ECO:0007669"/>
    <property type="project" value="UniProtKB-EC"/>
</dbReference>
<dbReference type="PANTHER" id="PTHR13767">
    <property type="entry name" value="TRNA-PSEUDOURIDINE SYNTHASE"/>
    <property type="match status" value="1"/>
</dbReference>
<reference evidence="8 9" key="1">
    <citation type="submission" date="2016-11" db="EMBL/GenBank/DDBJ databases">
        <authorList>
            <person name="Jaros S."/>
            <person name="Januszkiewicz K."/>
            <person name="Wedrychowicz H."/>
        </authorList>
    </citation>
    <scope>NUCLEOTIDE SEQUENCE [LARGE SCALE GENOMIC DNA]</scope>
    <source>
        <strain evidence="8 9">DSM 21120</strain>
    </source>
</reference>
<dbReference type="Pfam" id="PF16198">
    <property type="entry name" value="TruB_C_2"/>
    <property type="match status" value="1"/>
</dbReference>
<name>A0A1M5P0J2_9FIRM</name>
<gene>
    <name evidence="5" type="primary">truB</name>
    <name evidence="8" type="ORF">SAMN02745245_00118</name>
</gene>
<dbReference type="OrthoDB" id="9802309at2"/>
<dbReference type="HAMAP" id="MF_01080">
    <property type="entry name" value="TruB_bact"/>
    <property type="match status" value="1"/>
</dbReference>
<comment type="catalytic activity">
    <reaction evidence="1 5">
        <text>uridine(55) in tRNA = pseudouridine(55) in tRNA</text>
        <dbReference type="Rhea" id="RHEA:42532"/>
        <dbReference type="Rhea" id="RHEA-COMP:10101"/>
        <dbReference type="Rhea" id="RHEA-COMP:10102"/>
        <dbReference type="ChEBI" id="CHEBI:65314"/>
        <dbReference type="ChEBI" id="CHEBI:65315"/>
        <dbReference type="EC" id="5.4.99.25"/>
    </reaction>
</comment>
<keyword evidence="9" id="KW-1185">Reference proteome</keyword>
<dbReference type="EC" id="5.4.99.25" evidence="5"/>
<dbReference type="CDD" id="cd02573">
    <property type="entry name" value="PseudoU_synth_EcTruB"/>
    <property type="match status" value="1"/>
</dbReference>
<dbReference type="SUPFAM" id="SSF55120">
    <property type="entry name" value="Pseudouridine synthase"/>
    <property type="match status" value="1"/>
</dbReference>
<dbReference type="Pfam" id="PF01509">
    <property type="entry name" value="TruB_N"/>
    <property type="match status" value="1"/>
</dbReference>
<comment type="similarity">
    <text evidence="2 5">Belongs to the pseudouridine synthase TruB family. Type 1 subfamily.</text>
</comment>
<proteinExistence type="inferred from homology"/>
<dbReference type="STRING" id="1120995.SAMN02745245_00118"/>
<dbReference type="EMBL" id="FQXI01000001">
    <property type="protein sequence ID" value="SHG94723.1"/>
    <property type="molecule type" value="Genomic_DNA"/>
</dbReference>
<feature type="domain" description="tRNA pseudouridylate synthase B C-terminal" evidence="7">
    <location>
        <begin position="172"/>
        <end position="229"/>
    </location>
</feature>
<dbReference type="Gene3D" id="3.30.2350.10">
    <property type="entry name" value="Pseudouridine synthase"/>
    <property type="match status" value="1"/>
</dbReference>
<evidence type="ECO:0000256" key="3">
    <source>
        <dbReference type="ARBA" id="ARBA00022694"/>
    </source>
</evidence>
<dbReference type="Proteomes" id="UP000184032">
    <property type="component" value="Unassembled WGS sequence"/>
</dbReference>
<evidence type="ECO:0000256" key="1">
    <source>
        <dbReference type="ARBA" id="ARBA00000385"/>
    </source>
</evidence>
<evidence type="ECO:0000256" key="2">
    <source>
        <dbReference type="ARBA" id="ARBA00005642"/>
    </source>
</evidence>
<protein>
    <recommendedName>
        <fullName evidence="5">tRNA pseudouridine synthase B</fullName>
        <ecNumber evidence="5">5.4.99.25</ecNumber>
    </recommendedName>
    <alternativeName>
        <fullName evidence="5">tRNA pseudouridine(55) synthase</fullName>
        <shortName evidence="5">Psi55 synthase</shortName>
    </alternativeName>
    <alternativeName>
        <fullName evidence="5">tRNA pseudouridylate synthase</fullName>
    </alternativeName>
    <alternativeName>
        <fullName evidence="5">tRNA-uridine isomerase</fullName>
    </alternativeName>
</protein>
<feature type="active site" description="Nucleophile" evidence="5">
    <location>
        <position position="38"/>
    </location>
</feature>
<dbReference type="PANTHER" id="PTHR13767:SF2">
    <property type="entry name" value="PSEUDOURIDYLATE SYNTHASE TRUB1"/>
    <property type="match status" value="1"/>
</dbReference>
<dbReference type="InterPro" id="IPR014780">
    <property type="entry name" value="tRNA_psdUridine_synth_TruB"/>
</dbReference>
<dbReference type="AlphaFoldDB" id="A0A1M5P0J2"/>
<sequence length="295" mass="33233">MNGVFIFNKPKGVTSHDVIYMFRKKLNIKKVGHTGTLDPIATGVLPICIGKATKIAQYITAEDKEYIATMKFGIETDTLDITGNITRSDGRIPLSKEVVESLVAFKGEIYQKPPMYSAIKVNGRKLYEYARDGIEVDVKERLVKISDISLLEKVSTDTFIIKINCSSGTYIRSLIRDIGYSLNTFATMTDLVRTRSGNFNIDNSIDEIILKTSAVDDLEKSLIPIDAALNDFEAFEFPDEFYFRALNGVPFKTQADIKENKLLRLYCRNEFIAIGEYKTTEEFSGIKIKKLLIGD</sequence>
<dbReference type="GO" id="GO:1990481">
    <property type="term" value="P:mRNA pseudouridine synthesis"/>
    <property type="evidence" value="ECO:0007669"/>
    <property type="project" value="TreeGrafter"/>
</dbReference>
<dbReference type="InterPro" id="IPR032819">
    <property type="entry name" value="TruB_C"/>
</dbReference>
<dbReference type="InterPro" id="IPR020103">
    <property type="entry name" value="PsdUridine_synth_cat_dom_sf"/>
</dbReference>
<dbReference type="InterPro" id="IPR002501">
    <property type="entry name" value="PsdUridine_synth_N"/>
</dbReference>
<dbReference type="NCBIfam" id="TIGR00431">
    <property type="entry name" value="TruB"/>
    <property type="match status" value="1"/>
</dbReference>
<evidence type="ECO:0000256" key="5">
    <source>
        <dbReference type="HAMAP-Rule" id="MF_01080"/>
    </source>
</evidence>
<feature type="domain" description="Pseudouridine synthase II N-terminal" evidence="6">
    <location>
        <begin position="23"/>
        <end position="171"/>
    </location>
</feature>
<accession>A0A1M5P0J2</accession>
<dbReference type="GO" id="GO:0031119">
    <property type="term" value="P:tRNA pseudouridine synthesis"/>
    <property type="evidence" value="ECO:0007669"/>
    <property type="project" value="UniProtKB-UniRule"/>
</dbReference>